<evidence type="ECO:0000313" key="3">
    <source>
        <dbReference type="EMBL" id="GLR48147.1"/>
    </source>
</evidence>
<dbReference type="InterPro" id="IPR013762">
    <property type="entry name" value="Integrase-like_cat_sf"/>
</dbReference>
<organism evidence="3 4">
    <name type="scientific">Sphingomonas astaxanthinifaciens DSM 22298</name>
    <dbReference type="NCBI Taxonomy" id="1123267"/>
    <lineage>
        <taxon>Bacteria</taxon>
        <taxon>Pseudomonadati</taxon>
        <taxon>Pseudomonadota</taxon>
        <taxon>Alphaproteobacteria</taxon>
        <taxon>Sphingomonadales</taxon>
        <taxon>Sphingomonadaceae</taxon>
        <taxon>Sphingomonas</taxon>
    </lineage>
</organism>
<evidence type="ECO:0000256" key="1">
    <source>
        <dbReference type="ARBA" id="ARBA00023172"/>
    </source>
</evidence>
<keyword evidence="4" id="KW-1185">Reference proteome</keyword>
<accession>A0ABQ5Z955</accession>
<dbReference type="SUPFAM" id="SSF56349">
    <property type="entry name" value="DNA breaking-rejoining enzymes"/>
    <property type="match status" value="1"/>
</dbReference>
<evidence type="ECO:0000313" key="4">
    <source>
        <dbReference type="Proteomes" id="UP001156703"/>
    </source>
</evidence>
<dbReference type="InterPro" id="IPR011010">
    <property type="entry name" value="DNA_brk_join_enz"/>
</dbReference>
<dbReference type="PROSITE" id="PS51898">
    <property type="entry name" value="TYR_RECOMBINASE"/>
    <property type="match status" value="1"/>
</dbReference>
<comment type="caution">
    <text evidence="3">The sequence shown here is derived from an EMBL/GenBank/DDBJ whole genome shotgun (WGS) entry which is preliminary data.</text>
</comment>
<gene>
    <name evidence="3" type="primary">intD</name>
    <name evidence="3" type="ORF">GCM10007925_18600</name>
</gene>
<dbReference type="Gene3D" id="1.10.443.10">
    <property type="entry name" value="Intergrase catalytic core"/>
    <property type="match status" value="1"/>
</dbReference>
<dbReference type="Proteomes" id="UP001156703">
    <property type="component" value="Unassembled WGS sequence"/>
</dbReference>
<name>A0ABQ5Z955_9SPHN</name>
<dbReference type="EMBL" id="BSOO01000019">
    <property type="protein sequence ID" value="GLR48147.1"/>
    <property type="molecule type" value="Genomic_DNA"/>
</dbReference>
<keyword evidence="1" id="KW-0233">DNA recombination</keyword>
<sequence length="375" mass="42568">MHCQRVGKPGVWYVYAWRGGPRVLRAESDARPILTSAIMAKVHTLLEERKLAEDPDDPTGKPLAWLIALWVASPEWCSMTSNTRKTWGSALNLINRKWGKEAIETFYDERSKLKVIKWRNSRRVTPRAADTGVSVLRALLKFGGPYVGSCINIAANISRLYEDGNRPEIIWTDEDITNFVAAANDKGQPAVGDAVRLAALTGLRRADLVSLTTAHLRQHTIVKRTKKRTKRRRPAAAIPRLPELNDLLEELQARPRGVACETILVNDKGAPWNPDVLTRAVQEIRDDLALVHFDEDELDDDGRPRARKKHFHDLRGTFITRLIKELELSDPEIADIMGWASDRVANIRKFYIDQDAYVSALVLRRNERRANANRH</sequence>
<dbReference type="Pfam" id="PF00589">
    <property type="entry name" value="Phage_integrase"/>
    <property type="match status" value="1"/>
</dbReference>
<evidence type="ECO:0000259" key="2">
    <source>
        <dbReference type="PROSITE" id="PS51898"/>
    </source>
</evidence>
<proteinExistence type="predicted"/>
<dbReference type="InterPro" id="IPR002104">
    <property type="entry name" value="Integrase_catalytic"/>
</dbReference>
<feature type="domain" description="Tyr recombinase" evidence="2">
    <location>
        <begin position="166"/>
        <end position="364"/>
    </location>
</feature>
<reference evidence="4" key="1">
    <citation type="journal article" date="2019" name="Int. J. Syst. Evol. Microbiol.">
        <title>The Global Catalogue of Microorganisms (GCM) 10K type strain sequencing project: providing services to taxonomists for standard genome sequencing and annotation.</title>
        <authorList>
            <consortium name="The Broad Institute Genomics Platform"/>
            <consortium name="The Broad Institute Genome Sequencing Center for Infectious Disease"/>
            <person name="Wu L."/>
            <person name="Ma J."/>
        </authorList>
    </citation>
    <scope>NUCLEOTIDE SEQUENCE [LARGE SCALE GENOMIC DNA]</scope>
    <source>
        <strain evidence="4">NBRC 102146</strain>
    </source>
</reference>
<protein>
    <submittedName>
        <fullName evidence="3">Integrase</fullName>
    </submittedName>
</protein>